<gene>
    <name evidence="5" type="ORF">BRADI_3g18232v3</name>
</gene>
<comment type="similarity">
    <text evidence="2">Belongs to the Tdpoz family.</text>
</comment>
<keyword evidence="7" id="KW-1185">Reference proteome</keyword>
<dbReference type="CDD" id="cd00121">
    <property type="entry name" value="MATH"/>
    <property type="match status" value="1"/>
</dbReference>
<dbReference type="InterPro" id="IPR008974">
    <property type="entry name" value="TRAF-like"/>
</dbReference>
<comment type="pathway">
    <text evidence="1">Protein modification; protein ubiquitination.</text>
</comment>
<evidence type="ECO:0000313" key="7">
    <source>
        <dbReference type="Proteomes" id="UP000008810"/>
    </source>
</evidence>
<dbReference type="Gene3D" id="2.60.210.10">
    <property type="entry name" value="Apoptosis, Tumor Necrosis Factor Receptor Associated Protein 2, Chain A"/>
    <property type="match status" value="1"/>
</dbReference>
<dbReference type="InParanoid" id="A0A2K2CXZ1"/>
<organism evidence="5">
    <name type="scientific">Brachypodium distachyon</name>
    <name type="common">Purple false brome</name>
    <name type="synonym">Trachynia distachya</name>
    <dbReference type="NCBI Taxonomy" id="15368"/>
    <lineage>
        <taxon>Eukaryota</taxon>
        <taxon>Viridiplantae</taxon>
        <taxon>Streptophyta</taxon>
        <taxon>Embryophyta</taxon>
        <taxon>Tracheophyta</taxon>
        <taxon>Spermatophyta</taxon>
        <taxon>Magnoliopsida</taxon>
        <taxon>Liliopsida</taxon>
        <taxon>Poales</taxon>
        <taxon>Poaceae</taxon>
        <taxon>BOP clade</taxon>
        <taxon>Pooideae</taxon>
        <taxon>Stipodae</taxon>
        <taxon>Brachypodieae</taxon>
        <taxon>Brachypodium</taxon>
    </lineage>
</organism>
<evidence type="ECO:0000313" key="5">
    <source>
        <dbReference type="EMBL" id="PNT66899.1"/>
    </source>
</evidence>
<dbReference type="Gene3D" id="3.30.710.10">
    <property type="entry name" value="Potassium Channel Kv1.1, Chain A"/>
    <property type="match status" value="1"/>
</dbReference>
<dbReference type="InterPro" id="IPR011333">
    <property type="entry name" value="SKP1/BTB/POZ_sf"/>
</dbReference>
<evidence type="ECO:0008006" key="8">
    <source>
        <dbReference type="Google" id="ProtNLM"/>
    </source>
</evidence>
<dbReference type="PANTHER" id="PTHR26379:SF380">
    <property type="entry name" value="BTB DOMAIN-CONTAINING PROTEIN"/>
    <property type="match status" value="1"/>
</dbReference>
<dbReference type="OrthoDB" id="6496053at2759"/>
<dbReference type="InterPro" id="IPR045005">
    <property type="entry name" value="BPM1-6"/>
</dbReference>
<accession>A0A2K2CXZ1</accession>
<dbReference type="CDD" id="cd18280">
    <property type="entry name" value="BTB_POZ_BPM_plant"/>
    <property type="match status" value="1"/>
</dbReference>
<evidence type="ECO:0000259" key="3">
    <source>
        <dbReference type="PROSITE" id="PS50097"/>
    </source>
</evidence>
<dbReference type="InterPro" id="IPR002083">
    <property type="entry name" value="MATH/TRAF_dom"/>
</dbReference>
<dbReference type="EMBL" id="CM000882">
    <property type="protein sequence ID" value="PNT66899.1"/>
    <property type="molecule type" value="Genomic_DNA"/>
</dbReference>
<dbReference type="AlphaFoldDB" id="A0A2K2CXZ1"/>
<dbReference type="GO" id="GO:0016567">
    <property type="term" value="P:protein ubiquitination"/>
    <property type="evidence" value="ECO:0007669"/>
    <property type="project" value="InterPro"/>
</dbReference>
<evidence type="ECO:0000259" key="4">
    <source>
        <dbReference type="PROSITE" id="PS50144"/>
    </source>
</evidence>
<dbReference type="InterPro" id="IPR056423">
    <property type="entry name" value="BACK_BPM_SPOP"/>
</dbReference>
<dbReference type="SMART" id="SM00225">
    <property type="entry name" value="BTB"/>
    <property type="match status" value="1"/>
</dbReference>
<dbReference type="Pfam" id="PF00651">
    <property type="entry name" value="BTB"/>
    <property type="match status" value="1"/>
</dbReference>
<dbReference type="PROSITE" id="PS50097">
    <property type="entry name" value="BTB"/>
    <property type="match status" value="1"/>
</dbReference>
<feature type="domain" description="BTB" evidence="3">
    <location>
        <begin position="157"/>
        <end position="224"/>
    </location>
</feature>
<dbReference type="Pfam" id="PF24570">
    <property type="entry name" value="BACK_BPM_SPOP"/>
    <property type="match status" value="1"/>
</dbReference>
<dbReference type="Pfam" id="PF22486">
    <property type="entry name" value="MATH_2"/>
    <property type="match status" value="1"/>
</dbReference>
<dbReference type="EnsemblPlants" id="PNT66899">
    <property type="protein sequence ID" value="PNT66899"/>
    <property type="gene ID" value="BRADI_3g18232v3"/>
</dbReference>
<dbReference type="Proteomes" id="UP000008810">
    <property type="component" value="Chromosome 3"/>
</dbReference>
<sequence length="330" mass="36838">MESACKKTASVCTSETARGTHVFAIEGYSLKNGMGVGKFLQSTTFTVGGYDWAIRVYPDGTVQHSEDSVVIYIMLVSQDVEEVRALFDLRIVDRPSVHKSKLQNSTCIQDDRLLVTCDLLVIKESKVYETRESSEIEVPPSNITEHLGKLLEAKEEADVTFRVGEETFQAHKILLAVRSPVFRAELCGPMRETSTRCVTIQDMQPAVFRALLHFIYTDSLPDDMDALEEGDKREMVCHLLVAADRYDVDRLKLICQNILGKNLDVETVATTLALADQHHCDRLKDACIGFIASSEKMDDVVATEGLANIKRSCPSVVIDALEKRRKYAEA</sequence>
<dbReference type="SUPFAM" id="SSF54695">
    <property type="entry name" value="POZ domain"/>
    <property type="match status" value="1"/>
</dbReference>
<dbReference type="InterPro" id="IPR000210">
    <property type="entry name" value="BTB/POZ_dom"/>
</dbReference>
<name>A0A2K2CXZ1_BRADI</name>
<evidence type="ECO:0000313" key="6">
    <source>
        <dbReference type="EnsemblPlants" id="PNT66899"/>
    </source>
</evidence>
<reference evidence="6" key="3">
    <citation type="submission" date="2018-08" db="UniProtKB">
        <authorList>
            <consortium name="EnsemblPlants"/>
        </authorList>
    </citation>
    <scope>IDENTIFICATION</scope>
    <source>
        <strain evidence="6">cv. Bd21</strain>
    </source>
</reference>
<dbReference type="SUPFAM" id="SSF49599">
    <property type="entry name" value="TRAF domain-like"/>
    <property type="match status" value="1"/>
</dbReference>
<dbReference type="PANTHER" id="PTHR26379">
    <property type="entry name" value="BTB/POZ AND MATH DOMAIN-CONTAINING PROTEIN 1"/>
    <property type="match status" value="1"/>
</dbReference>
<evidence type="ECO:0000256" key="1">
    <source>
        <dbReference type="ARBA" id="ARBA00004906"/>
    </source>
</evidence>
<feature type="domain" description="MATH" evidence="4">
    <location>
        <begin position="18"/>
        <end position="132"/>
    </location>
</feature>
<reference evidence="5" key="2">
    <citation type="submission" date="2017-06" db="EMBL/GenBank/DDBJ databases">
        <title>WGS assembly of Brachypodium distachyon.</title>
        <authorList>
            <consortium name="The International Brachypodium Initiative"/>
            <person name="Lucas S."/>
            <person name="Harmon-Smith M."/>
            <person name="Lail K."/>
            <person name="Tice H."/>
            <person name="Grimwood J."/>
            <person name="Bruce D."/>
            <person name="Barry K."/>
            <person name="Shu S."/>
            <person name="Lindquist E."/>
            <person name="Wang M."/>
            <person name="Pitluck S."/>
            <person name="Vogel J.P."/>
            <person name="Garvin D.F."/>
            <person name="Mockler T.C."/>
            <person name="Schmutz J."/>
            <person name="Rokhsar D."/>
            <person name="Bevan M.W."/>
        </authorList>
    </citation>
    <scope>NUCLEOTIDE SEQUENCE</scope>
    <source>
        <strain evidence="5">Bd21</strain>
    </source>
</reference>
<protein>
    <recommendedName>
        <fullName evidence="8">BTB domain-containing protein</fullName>
    </recommendedName>
</protein>
<proteinExistence type="inferred from homology"/>
<evidence type="ECO:0000256" key="2">
    <source>
        <dbReference type="ARBA" id="ARBA00010846"/>
    </source>
</evidence>
<dbReference type="PROSITE" id="PS50144">
    <property type="entry name" value="MATH"/>
    <property type="match status" value="1"/>
</dbReference>
<dbReference type="Gramene" id="PNT66899">
    <property type="protein sequence ID" value="PNT66899"/>
    <property type="gene ID" value="BRADI_3g18232v3"/>
</dbReference>
<dbReference type="Gene3D" id="1.25.40.420">
    <property type="match status" value="1"/>
</dbReference>
<reference evidence="5 6" key="1">
    <citation type="journal article" date="2010" name="Nature">
        <title>Genome sequencing and analysis of the model grass Brachypodium distachyon.</title>
        <authorList>
            <consortium name="International Brachypodium Initiative"/>
        </authorList>
    </citation>
    <scope>NUCLEOTIDE SEQUENCE [LARGE SCALE GENOMIC DNA]</scope>
    <source>
        <strain evidence="5 6">Bd21</strain>
    </source>
</reference>